<dbReference type="AlphaFoldDB" id="A0A2S7KQF0"/>
<reference evidence="2 3" key="1">
    <citation type="submission" date="2016-11" db="EMBL/GenBank/DDBJ databases">
        <title>Trade-off between light-utilization and light-protection in marine flavobacteria.</title>
        <authorList>
            <person name="Kumagai Y."/>
        </authorList>
    </citation>
    <scope>NUCLEOTIDE SEQUENCE [LARGE SCALE GENOMIC DNA]</scope>
    <source>
        <strain evidence="2 3">NBRC 107741</strain>
    </source>
</reference>
<proteinExistence type="predicted"/>
<dbReference type="SUPFAM" id="SSF53756">
    <property type="entry name" value="UDP-Glycosyltransferase/glycogen phosphorylase"/>
    <property type="match status" value="1"/>
</dbReference>
<dbReference type="InterPro" id="IPR055259">
    <property type="entry name" value="YkvP/CgeB_Glyco_trans-like"/>
</dbReference>
<accession>A0A2S7KQF0</accession>
<dbReference type="OrthoDB" id="6638088at2"/>
<keyword evidence="2" id="KW-0808">Transferase</keyword>
<feature type="domain" description="Spore protein YkvP/CgeB glycosyl transferase-like" evidence="1">
    <location>
        <begin position="259"/>
        <end position="373"/>
    </location>
</feature>
<gene>
    <name evidence="2" type="ORF">BST85_08015</name>
</gene>
<organism evidence="2 3">
    <name type="scientific">Aureitalea marina</name>
    <dbReference type="NCBI Taxonomy" id="930804"/>
    <lineage>
        <taxon>Bacteria</taxon>
        <taxon>Pseudomonadati</taxon>
        <taxon>Bacteroidota</taxon>
        <taxon>Flavobacteriia</taxon>
        <taxon>Flavobacteriales</taxon>
        <taxon>Flavobacteriaceae</taxon>
        <taxon>Aureitalea</taxon>
    </lineage>
</organism>
<evidence type="ECO:0000313" key="3">
    <source>
        <dbReference type="Proteomes" id="UP000239800"/>
    </source>
</evidence>
<dbReference type="Pfam" id="PF13524">
    <property type="entry name" value="Glyco_trans_1_2"/>
    <property type="match status" value="1"/>
</dbReference>
<sequence length="383" mass="44240">MNILLVGEYSRLHNSLKEGLQKLGHRVVLLSTGDGFKDYPADIKLDRKYTRGLARKWRILLVRLFNYDPAAADLKKQFFRHYESLKGFDYVQLINESPLEVTPGIEQQAIDWLYQNNGPMYLLCCGTDYLSVQHIYNQRQRYSILTSYFDGKSSAQDHDGALKYLRQDFKELHEFVFKRIHGVIASSIDYDMPMSGHPQYLGMIPNPINVDLLPFQPPRAENPIVILHGINRSSYYKKGNDYFEAALEQVKASYGDRIMIDTVEDLPYQEYIEHVAKADIVLDQVYAFDQGYNALEAMARGKVVLTGAEREFMEHYQLKEQVAVNVLPDSEQIARVMSELIEAPEKLTQIGRNARDFIAEYHDYVQVAKQYLDNWKAAATTRE</sequence>
<dbReference type="Gene3D" id="3.40.50.2000">
    <property type="entry name" value="Glycogen Phosphorylase B"/>
    <property type="match status" value="1"/>
</dbReference>
<dbReference type="Proteomes" id="UP000239800">
    <property type="component" value="Unassembled WGS sequence"/>
</dbReference>
<dbReference type="EMBL" id="MQUB01000001">
    <property type="protein sequence ID" value="PQB04845.1"/>
    <property type="molecule type" value="Genomic_DNA"/>
</dbReference>
<dbReference type="GO" id="GO:0016740">
    <property type="term" value="F:transferase activity"/>
    <property type="evidence" value="ECO:0007669"/>
    <property type="project" value="UniProtKB-KW"/>
</dbReference>
<protein>
    <submittedName>
        <fullName evidence="2">Glycosyl transferase family 1</fullName>
    </submittedName>
</protein>
<evidence type="ECO:0000313" key="2">
    <source>
        <dbReference type="EMBL" id="PQB04845.1"/>
    </source>
</evidence>
<keyword evidence="3" id="KW-1185">Reference proteome</keyword>
<name>A0A2S7KQF0_9FLAO</name>
<dbReference type="RefSeq" id="WP_104812775.1">
    <property type="nucleotide sequence ID" value="NZ_MQUB01000001.1"/>
</dbReference>
<comment type="caution">
    <text evidence="2">The sequence shown here is derived from an EMBL/GenBank/DDBJ whole genome shotgun (WGS) entry which is preliminary data.</text>
</comment>
<evidence type="ECO:0000259" key="1">
    <source>
        <dbReference type="Pfam" id="PF13524"/>
    </source>
</evidence>